<evidence type="ECO:0000256" key="10">
    <source>
        <dbReference type="ARBA" id="ARBA00023242"/>
    </source>
</evidence>
<keyword evidence="7" id="KW-0156">Chromatin regulator</keyword>
<dbReference type="GO" id="GO:0005634">
    <property type="term" value="C:nucleus"/>
    <property type="evidence" value="ECO:0007669"/>
    <property type="project" value="UniProtKB-SubCell"/>
</dbReference>
<evidence type="ECO:0000256" key="8">
    <source>
        <dbReference type="ARBA" id="ARBA00023015"/>
    </source>
</evidence>
<keyword evidence="6 12" id="KW-0862">Zinc</keyword>
<dbReference type="InterPro" id="IPR001965">
    <property type="entry name" value="Znf_PHD"/>
</dbReference>
<dbReference type="Proteomes" id="UP000887575">
    <property type="component" value="Unassembled WGS sequence"/>
</dbReference>
<protein>
    <recommendedName>
        <fullName evidence="14">PHD-type domain-containing protein</fullName>
    </recommendedName>
</protein>
<evidence type="ECO:0000256" key="5">
    <source>
        <dbReference type="ARBA" id="ARBA00022771"/>
    </source>
</evidence>
<dbReference type="AlphaFoldDB" id="A0AAF3FPJ6"/>
<dbReference type="Gene3D" id="3.30.40.10">
    <property type="entry name" value="Zinc/RING finger domain, C3HC4 (zinc finger)"/>
    <property type="match status" value="1"/>
</dbReference>
<evidence type="ECO:0000256" key="11">
    <source>
        <dbReference type="PIRSR" id="PIRSR628651-50"/>
    </source>
</evidence>
<keyword evidence="3" id="KW-0341">Growth regulation</keyword>
<keyword evidence="5 13" id="KW-0863">Zinc-finger</keyword>
<comment type="subcellular location">
    <subcellularLocation>
        <location evidence="1">Nucleus</location>
    </subcellularLocation>
</comment>
<keyword evidence="8" id="KW-0805">Transcription regulation</keyword>
<proteinExistence type="inferred from homology"/>
<dbReference type="CDD" id="cd15505">
    <property type="entry name" value="PHD_ING"/>
    <property type="match status" value="1"/>
</dbReference>
<evidence type="ECO:0000256" key="1">
    <source>
        <dbReference type="ARBA" id="ARBA00004123"/>
    </source>
</evidence>
<evidence type="ECO:0000259" key="14">
    <source>
        <dbReference type="PROSITE" id="PS50016"/>
    </source>
</evidence>
<keyword evidence="4 12" id="KW-0479">Metal-binding</keyword>
<reference evidence="16" key="1">
    <citation type="submission" date="2024-02" db="UniProtKB">
        <authorList>
            <consortium name="WormBaseParasite"/>
        </authorList>
    </citation>
    <scope>IDENTIFICATION</scope>
</reference>
<feature type="domain" description="PHD-type" evidence="14">
    <location>
        <begin position="91"/>
        <end position="140"/>
    </location>
</feature>
<feature type="binding site" evidence="12">
    <location>
        <position position="134"/>
    </location>
    <ligand>
        <name>Zn(2+)</name>
        <dbReference type="ChEBI" id="CHEBI:29105"/>
        <label>2</label>
    </ligand>
</feature>
<dbReference type="GO" id="GO:0006325">
    <property type="term" value="P:chromatin organization"/>
    <property type="evidence" value="ECO:0007669"/>
    <property type="project" value="UniProtKB-KW"/>
</dbReference>
<dbReference type="SUPFAM" id="SSF57903">
    <property type="entry name" value="FYVE/PHD zinc finger"/>
    <property type="match status" value="1"/>
</dbReference>
<dbReference type="WBParaSite" id="MBELARI_LOCUS8680">
    <property type="protein sequence ID" value="MBELARI_LOCUS8680"/>
    <property type="gene ID" value="MBELARI_LOCUS8680"/>
</dbReference>
<feature type="site" description="Histone H3K4me3 binding" evidence="11">
    <location>
        <position position="108"/>
    </location>
</feature>
<dbReference type="PANTHER" id="PTHR10333:SF103">
    <property type="entry name" value="INHIBITOR OF GROWTH PROTEIN 3"/>
    <property type="match status" value="1"/>
</dbReference>
<feature type="binding site" evidence="12">
    <location>
        <position position="107"/>
    </location>
    <ligand>
        <name>Zn(2+)</name>
        <dbReference type="ChEBI" id="CHEBI:29105"/>
        <label>2</label>
    </ligand>
</feature>
<evidence type="ECO:0000256" key="2">
    <source>
        <dbReference type="ARBA" id="ARBA00010210"/>
    </source>
</evidence>
<evidence type="ECO:0000256" key="6">
    <source>
        <dbReference type="ARBA" id="ARBA00022833"/>
    </source>
</evidence>
<feature type="binding site" evidence="12">
    <location>
        <position position="96"/>
    </location>
    <ligand>
        <name>Zn(2+)</name>
        <dbReference type="ChEBI" id="CHEBI:29105"/>
        <label>1</label>
    </ligand>
</feature>
<organism evidence="15 16">
    <name type="scientific">Mesorhabditis belari</name>
    <dbReference type="NCBI Taxonomy" id="2138241"/>
    <lineage>
        <taxon>Eukaryota</taxon>
        <taxon>Metazoa</taxon>
        <taxon>Ecdysozoa</taxon>
        <taxon>Nematoda</taxon>
        <taxon>Chromadorea</taxon>
        <taxon>Rhabditida</taxon>
        <taxon>Rhabditina</taxon>
        <taxon>Rhabditomorpha</taxon>
        <taxon>Rhabditoidea</taxon>
        <taxon>Rhabditidae</taxon>
        <taxon>Mesorhabditinae</taxon>
        <taxon>Mesorhabditis</taxon>
    </lineage>
</organism>
<feature type="binding site" evidence="12">
    <location>
        <position position="118"/>
    </location>
    <ligand>
        <name>Zn(2+)</name>
        <dbReference type="ChEBI" id="CHEBI:29105"/>
        <label>1</label>
    </ligand>
</feature>
<keyword evidence="9" id="KW-0804">Transcription</keyword>
<dbReference type="PROSITE" id="PS50016">
    <property type="entry name" value="ZF_PHD_2"/>
    <property type="match status" value="1"/>
</dbReference>
<evidence type="ECO:0000313" key="15">
    <source>
        <dbReference type="Proteomes" id="UP000887575"/>
    </source>
</evidence>
<comment type="similarity">
    <text evidence="2">Belongs to the ING family.</text>
</comment>
<feature type="binding site" evidence="12">
    <location>
        <position position="94"/>
    </location>
    <ligand>
        <name>Zn(2+)</name>
        <dbReference type="ChEBI" id="CHEBI:29105"/>
        <label>1</label>
    </ligand>
</feature>
<dbReference type="InterPro" id="IPR011011">
    <property type="entry name" value="Znf_FYVE_PHD"/>
</dbReference>
<evidence type="ECO:0000256" key="7">
    <source>
        <dbReference type="ARBA" id="ARBA00022853"/>
    </source>
</evidence>
<keyword evidence="15" id="KW-1185">Reference proteome</keyword>
<evidence type="ECO:0000256" key="13">
    <source>
        <dbReference type="PROSITE-ProRule" id="PRU00146"/>
    </source>
</evidence>
<dbReference type="GO" id="GO:0008270">
    <property type="term" value="F:zinc ion binding"/>
    <property type="evidence" value="ECO:0007669"/>
    <property type="project" value="UniProtKB-KW"/>
</dbReference>
<evidence type="ECO:0000256" key="4">
    <source>
        <dbReference type="ARBA" id="ARBA00022723"/>
    </source>
</evidence>
<feature type="site" description="Histone H3K4me3 binding" evidence="11">
    <location>
        <position position="93"/>
    </location>
</feature>
<sequence length="144" mass="16796">MHSRKIHLAEKQYDMIDGKINNLDRDWAEFLDMQRQTAIDEKNRLYEAAAELEPSSLKRKPASSRKEKKNEDYKAIRMANISDMPIDPNEPRYCTCNQVSFGEMVGCDNKNCKVEWFHFQCVGLTEPPTGKWFCEACSQARKKK</sequence>
<feature type="site" description="Histone H3K4me3 binding" evidence="11">
    <location>
        <position position="116"/>
    </location>
</feature>
<feature type="binding site" evidence="12">
    <location>
        <position position="121"/>
    </location>
    <ligand>
        <name>Zn(2+)</name>
        <dbReference type="ChEBI" id="CHEBI:29105"/>
        <label>1</label>
    </ligand>
</feature>
<evidence type="ECO:0000256" key="12">
    <source>
        <dbReference type="PIRSR" id="PIRSR628651-51"/>
    </source>
</evidence>
<dbReference type="InterPro" id="IPR019786">
    <property type="entry name" value="Zinc_finger_PHD-type_CS"/>
</dbReference>
<keyword evidence="10" id="KW-0539">Nucleus</keyword>
<feature type="binding site" evidence="12">
    <location>
        <position position="112"/>
    </location>
    <ligand>
        <name>Zn(2+)</name>
        <dbReference type="ChEBI" id="CHEBI:29105"/>
        <label>2</label>
    </ligand>
</feature>
<evidence type="ECO:0000256" key="3">
    <source>
        <dbReference type="ARBA" id="ARBA00022604"/>
    </source>
</evidence>
<dbReference type="InterPro" id="IPR013083">
    <property type="entry name" value="Znf_RING/FYVE/PHD"/>
</dbReference>
<dbReference type="InterPro" id="IPR019787">
    <property type="entry name" value="Znf_PHD-finger"/>
</dbReference>
<feature type="binding site" evidence="12">
    <location>
        <position position="137"/>
    </location>
    <ligand>
        <name>Zn(2+)</name>
        <dbReference type="ChEBI" id="CHEBI:29105"/>
        <label>2</label>
    </ligand>
</feature>
<evidence type="ECO:0000313" key="16">
    <source>
        <dbReference type="WBParaSite" id="MBELARI_LOCUS8680"/>
    </source>
</evidence>
<dbReference type="SMART" id="SM00249">
    <property type="entry name" value="PHD"/>
    <property type="match status" value="1"/>
</dbReference>
<feature type="site" description="Histone H3K4me3 binding" evidence="11">
    <location>
        <position position="104"/>
    </location>
</feature>
<dbReference type="PANTHER" id="PTHR10333">
    <property type="entry name" value="INHIBITOR OF GROWTH PROTEIN"/>
    <property type="match status" value="1"/>
</dbReference>
<name>A0AAF3FPJ6_9BILA</name>
<dbReference type="InterPro" id="IPR028651">
    <property type="entry name" value="ING_fam"/>
</dbReference>
<accession>A0AAF3FPJ6</accession>
<dbReference type="GO" id="GO:0035267">
    <property type="term" value="C:NuA4 histone acetyltransferase complex"/>
    <property type="evidence" value="ECO:0007669"/>
    <property type="project" value="TreeGrafter"/>
</dbReference>
<evidence type="ECO:0000256" key="9">
    <source>
        <dbReference type="ARBA" id="ARBA00023163"/>
    </source>
</evidence>
<dbReference type="PROSITE" id="PS01359">
    <property type="entry name" value="ZF_PHD_1"/>
    <property type="match status" value="1"/>
</dbReference>
<dbReference type="FunFam" id="3.30.40.10:FF:000016">
    <property type="entry name" value="Inhibitor of growth protein"/>
    <property type="match status" value="1"/>
</dbReference>